<evidence type="ECO:0000313" key="1">
    <source>
        <dbReference type="EMBL" id="JAE17710.1"/>
    </source>
</evidence>
<name>A0A0A9FXZ1_ARUDO</name>
<dbReference type="AlphaFoldDB" id="A0A0A9FXZ1"/>
<organism evidence="1">
    <name type="scientific">Arundo donax</name>
    <name type="common">Giant reed</name>
    <name type="synonym">Donax arundinaceus</name>
    <dbReference type="NCBI Taxonomy" id="35708"/>
    <lineage>
        <taxon>Eukaryota</taxon>
        <taxon>Viridiplantae</taxon>
        <taxon>Streptophyta</taxon>
        <taxon>Embryophyta</taxon>
        <taxon>Tracheophyta</taxon>
        <taxon>Spermatophyta</taxon>
        <taxon>Magnoliopsida</taxon>
        <taxon>Liliopsida</taxon>
        <taxon>Poales</taxon>
        <taxon>Poaceae</taxon>
        <taxon>PACMAD clade</taxon>
        <taxon>Arundinoideae</taxon>
        <taxon>Arundineae</taxon>
        <taxon>Arundo</taxon>
    </lineage>
</organism>
<accession>A0A0A9FXZ1</accession>
<proteinExistence type="predicted"/>
<dbReference type="EMBL" id="GBRH01180186">
    <property type="protein sequence ID" value="JAE17710.1"/>
    <property type="molecule type" value="Transcribed_RNA"/>
</dbReference>
<reference evidence="1" key="2">
    <citation type="journal article" date="2015" name="Data Brief">
        <title>Shoot transcriptome of the giant reed, Arundo donax.</title>
        <authorList>
            <person name="Barrero R.A."/>
            <person name="Guerrero F.D."/>
            <person name="Moolhuijzen P."/>
            <person name="Goolsby J.A."/>
            <person name="Tidwell J."/>
            <person name="Bellgard S.E."/>
            <person name="Bellgard M.I."/>
        </authorList>
    </citation>
    <scope>NUCLEOTIDE SEQUENCE</scope>
    <source>
        <tissue evidence="1">Shoot tissue taken approximately 20 cm above the soil surface</tissue>
    </source>
</reference>
<sequence length="53" mass="6185">MLNTQVSNAFDPLPLESVVGTRRSFIPHRYRYSLVAQMAFTNHDHRINNILSR</sequence>
<protein>
    <submittedName>
        <fullName evidence="1">Uncharacterized protein</fullName>
    </submittedName>
</protein>
<reference evidence="1" key="1">
    <citation type="submission" date="2014-09" db="EMBL/GenBank/DDBJ databases">
        <authorList>
            <person name="Magalhaes I.L.F."/>
            <person name="Oliveira U."/>
            <person name="Santos F.R."/>
            <person name="Vidigal T.H.D.A."/>
            <person name="Brescovit A.D."/>
            <person name="Santos A.J."/>
        </authorList>
    </citation>
    <scope>NUCLEOTIDE SEQUENCE</scope>
    <source>
        <tissue evidence="1">Shoot tissue taken approximately 20 cm above the soil surface</tissue>
    </source>
</reference>